<proteinExistence type="predicted"/>
<keyword evidence="1" id="KW-0472">Membrane</keyword>
<dbReference type="AlphaFoldDB" id="A0AAV4N7D7"/>
<keyword evidence="1" id="KW-0812">Transmembrane</keyword>
<accession>A0AAV4N7D7</accession>
<keyword evidence="3" id="KW-1185">Reference proteome</keyword>
<keyword evidence="1" id="KW-1133">Transmembrane helix</keyword>
<evidence type="ECO:0000313" key="3">
    <source>
        <dbReference type="Proteomes" id="UP001054837"/>
    </source>
</evidence>
<dbReference type="EMBL" id="BPLQ01001219">
    <property type="protein sequence ID" value="GIX79730.1"/>
    <property type="molecule type" value="Genomic_DNA"/>
</dbReference>
<reference evidence="2 3" key="1">
    <citation type="submission" date="2021-06" db="EMBL/GenBank/DDBJ databases">
        <title>Caerostris darwini draft genome.</title>
        <authorList>
            <person name="Kono N."/>
            <person name="Arakawa K."/>
        </authorList>
    </citation>
    <scope>NUCLEOTIDE SEQUENCE [LARGE SCALE GENOMIC DNA]</scope>
</reference>
<name>A0AAV4N7D7_9ARAC</name>
<feature type="transmembrane region" description="Helical" evidence="1">
    <location>
        <begin position="25"/>
        <end position="43"/>
    </location>
</feature>
<dbReference type="Proteomes" id="UP001054837">
    <property type="component" value="Unassembled WGS sequence"/>
</dbReference>
<evidence type="ECO:0000313" key="2">
    <source>
        <dbReference type="EMBL" id="GIX79730.1"/>
    </source>
</evidence>
<sequence length="100" mass="11548">MKLFTDMSETTSMCTARVTAQVNKAMYTFLQLLSPALIVIALVNSYNSKWRTFDDSISRQLSCNLFSRFQCIFLAYKTLTNNLFDHLSSCRYPEIIPDSR</sequence>
<comment type="caution">
    <text evidence="2">The sequence shown here is derived from an EMBL/GenBank/DDBJ whole genome shotgun (WGS) entry which is preliminary data.</text>
</comment>
<protein>
    <submittedName>
        <fullName evidence="2">Uncharacterized protein</fullName>
    </submittedName>
</protein>
<organism evidence="2 3">
    <name type="scientific">Caerostris darwini</name>
    <dbReference type="NCBI Taxonomy" id="1538125"/>
    <lineage>
        <taxon>Eukaryota</taxon>
        <taxon>Metazoa</taxon>
        <taxon>Ecdysozoa</taxon>
        <taxon>Arthropoda</taxon>
        <taxon>Chelicerata</taxon>
        <taxon>Arachnida</taxon>
        <taxon>Araneae</taxon>
        <taxon>Araneomorphae</taxon>
        <taxon>Entelegynae</taxon>
        <taxon>Araneoidea</taxon>
        <taxon>Araneidae</taxon>
        <taxon>Caerostris</taxon>
    </lineage>
</organism>
<gene>
    <name evidence="2" type="ORF">CDAR_53191</name>
</gene>
<evidence type="ECO:0000256" key="1">
    <source>
        <dbReference type="SAM" id="Phobius"/>
    </source>
</evidence>